<evidence type="ECO:0000313" key="2">
    <source>
        <dbReference type="Proteomes" id="UP000527355"/>
    </source>
</evidence>
<dbReference type="AlphaFoldDB" id="A0A7J7YDI7"/>
<accession>A0A7J7YDI7</accession>
<name>A0A7J7YDI7_MYOMY</name>
<keyword evidence="2" id="KW-1185">Reference proteome</keyword>
<proteinExistence type="predicted"/>
<protein>
    <submittedName>
        <fullName evidence="1">Uncharacterized protein</fullName>
    </submittedName>
</protein>
<dbReference type="Proteomes" id="UP000527355">
    <property type="component" value="Unassembled WGS sequence"/>
</dbReference>
<comment type="caution">
    <text evidence="1">The sequence shown here is derived from an EMBL/GenBank/DDBJ whole genome shotgun (WGS) entry which is preliminary data.</text>
</comment>
<gene>
    <name evidence="1" type="ORF">mMyoMyo1_010980</name>
</gene>
<dbReference type="EMBL" id="JABWUV010000004">
    <property type="protein sequence ID" value="KAF6360022.1"/>
    <property type="molecule type" value="Genomic_DNA"/>
</dbReference>
<reference evidence="1 2" key="1">
    <citation type="journal article" date="2020" name="Nature">
        <title>Six reference-quality genomes reveal evolution of bat adaptations.</title>
        <authorList>
            <person name="Jebb D."/>
            <person name="Huang Z."/>
            <person name="Pippel M."/>
            <person name="Hughes G.M."/>
            <person name="Lavrichenko K."/>
            <person name="Devanna P."/>
            <person name="Winkler S."/>
            <person name="Jermiin L.S."/>
            <person name="Skirmuntt E.C."/>
            <person name="Katzourakis A."/>
            <person name="Burkitt-Gray L."/>
            <person name="Ray D.A."/>
            <person name="Sullivan K.A.M."/>
            <person name="Roscito J.G."/>
            <person name="Kirilenko B.M."/>
            <person name="Davalos L.M."/>
            <person name="Corthals A.P."/>
            <person name="Power M.L."/>
            <person name="Jones G."/>
            <person name="Ransome R.D."/>
            <person name="Dechmann D.K.N."/>
            <person name="Locatelli A.G."/>
            <person name="Puechmaille S.J."/>
            <person name="Fedrigo O."/>
            <person name="Jarvis E.D."/>
            <person name="Hiller M."/>
            <person name="Vernes S.C."/>
            <person name="Myers E.W."/>
            <person name="Teeling E.C."/>
        </authorList>
    </citation>
    <scope>NUCLEOTIDE SEQUENCE [LARGE SCALE GENOMIC DNA]</scope>
    <source>
        <strain evidence="1">MMyoMyo1</strain>
        <tissue evidence="1">Flight muscle</tissue>
    </source>
</reference>
<sequence length="151" mass="16394">MLAIQPLSLGSADEKLGTVCVRSSICHGQGARTCMFQDEVLILKFLPIDGLAACATMVCEVTSLAQKSWNNAVKATTFLTKSFLPSAQSMNVFCCLWNFVCKQLEGDTAQELAVHEDVKEYGGVHCGWSRTGRFLGSGICKARSVCFKPFS</sequence>
<evidence type="ECO:0000313" key="1">
    <source>
        <dbReference type="EMBL" id="KAF6360022.1"/>
    </source>
</evidence>
<organism evidence="1 2">
    <name type="scientific">Myotis myotis</name>
    <name type="common">Greater mouse-eared bat</name>
    <name type="synonym">Vespertilio myotis</name>
    <dbReference type="NCBI Taxonomy" id="51298"/>
    <lineage>
        <taxon>Eukaryota</taxon>
        <taxon>Metazoa</taxon>
        <taxon>Chordata</taxon>
        <taxon>Craniata</taxon>
        <taxon>Vertebrata</taxon>
        <taxon>Euteleostomi</taxon>
        <taxon>Mammalia</taxon>
        <taxon>Eutheria</taxon>
        <taxon>Laurasiatheria</taxon>
        <taxon>Chiroptera</taxon>
        <taxon>Yangochiroptera</taxon>
        <taxon>Vespertilionidae</taxon>
        <taxon>Myotis</taxon>
    </lineage>
</organism>